<dbReference type="EMBL" id="SHKY01000001">
    <property type="protein sequence ID" value="RZU53050.1"/>
    <property type="molecule type" value="Genomic_DNA"/>
</dbReference>
<dbReference type="Pfam" id="PF07398">
    <property type="entry name" value="MDMPI_C"/>
    <property type="match status" value="1"/>
</dbReference>
<feature type="domain" description="Mycothiol-dependent maleylpyruvate isomerase metal-binding" evidence="2">
    <location>
        <begin position="13"/>
        <end position="145"/>
    </location>
</feature>
<gene>
    <name evidence="3" type="ORF">EV385_4935</name>
</gene>
<proteinExistence type="predicted"/>
<evidence type="ECO:0000313" key="4">
    <source>
        <dbReference type="Proteomes" id="UP000292564"/>
    </source>
</evidence>
<name>A0A4Q7ZPP6_9ACTN</name>
<dbReference type="OrthoDB" id="5118203at2"/>
<dbReference type="Proteomes" id="UP000292564">
    <property type="component" value="Unassembled WGS sequence"/>
</dbReference>
<sequence length="234" mass="24721">MTVDPLALMTDVEEATQRLLRAAESLDDDAVAAPSELAGWTRGHVLTHLARQADAITNLLTWARTGVETPAYASPAARVEGIEAGAERPLADQLADLRAAHERMADAAAAMPAEAWTFHIPGRNQLAAALPWVRLREVEVHHVDLGAGYTPTDWSEAFALRLLREIVGGAGADAPALVLRPFGLDHELVIGDRATAPVVSGPTRSLAAWLAGRGDGADLTVSPDGALPTPATWM</sequence>
<dbReference type="RefSeq" id="WP_130511585.1">
    <property type="nucleotide sequence ID" value="NZ_SHKY01000001.1"/>
</dbReference>
<dbReference type="InterPro" id="IPR017517">
    <property type="entry name" value="Maleyloyr_isom"/>
</dbReference>
<dbReference type="GO" id="GO:0016853">
    <property type="term" value="F:isomerase activity"/>
    <property type="evidence" value="ECO:0007669"/>
    <property type="project" value="UniProtKB-KW"/>
</dbReference>
<dbReference type="Gene3D" id="1.20.120.450">
    <property type="entry name" value="dinb family like domain"/>
    <property type="match status" value="1"/>
</dbReference>
<dbReference type="SUPFAM" id="SSF55718">
    <property type="entry name" value="SCP-like"/>
    <property type="match status" value="1"/>
</dbReference>
<dbReference type="GO" id="GO:0046872">
    <property type="term" value="F:metal ion binding"/>
    <property type="evidence" value="ECO:0007669"/>
    <property type="project" value="InterPro"/>
</dbReference>
<dbReference type="SUPFAM" id="SSF109854">
    <property type="entry name" value="DinB/YfiT-like putative metalloenzymes"/>
    <property type="match status" value="1"/>
</dbReference>
<accession>A0A4Q7ZPP6</accession>
<reference evidence="3 4" key="1">
    <citation type="submission" date="2019-02" db="EMBL/GenBank/DDBJ databases">
        <title>Sequencing the genomes of 1000 actinobacteria strains.</title>
        <authorList>
            <person name="Klenk H.-P."/>
        </authorList>
    </citation>
    <scope>NUCLEOTIDE SEQUENCE [LARGE SCALE GENOMIC DNA]</scope>
    <source>
        <strain evidence="3 4">DSM 45162</strain>
    </source>
</reference>
<dbReference type="InterPro" id="IPR010872">
    <property type="entry name" value="MDMPI_C-term_domain"/>
</dbReference>
<dbReference type="Pfam" id="PF11716">
    <property type="entry name" value="MDMPI_N"/>
    <property type="match status" value="1"/>
</dbReference>
<organism evidence="3 4">
    <name type="scientific">Krasilnikovia cinnamomea</name>
    <dbReference type="NCBI Taxonomy" id="349313"/>
    <lineage>
        <taxon>Bacteria</taxon>
        <taxon>Bacillati</taxon>
        <taxon>Actinomycetota</taxon>
        <taxon>Actinomycetes</taxon>
        <taxon>Micromonosporales</taxon>
        <taxon>Micromonosporaceae</taxon>
        <taxon>Krasilnikovia</taxon>
    </lineage>
</organism>
<evidence type="ECO:0000259" key="2">
    <source>
        <dbReference type="Pfam" id="PF11716"/>
    </source>
</evidence>
<feature type="domain" description="MDMPI C-terminal" evidence="1">
    <location>
        <begin position="153"/>
        <end position="231"/>
    </location>
</feature>
<dbReference type="InterPro" id="IPR024344">
    <property type="entry name" value="MDMPI_metal-binding"/>
</dbReference>
<evidence type="ECO:0000313" key="3">
    <source>
        <dbReference type="EMBL" id="RZU53050.1"/>
    </source>
</evidence>
<dbReference type="InterPro" id="IPR036527">
    <property type="entry name" value="SCP2_sterol-bd_dom_sf"/>
</dbReference>
<dbReference type="InterPro" id="IPR034660">
    <property type="entry name" value="DinB/YfiT-like"/>
</dbReference>
<protein>
    <submittedName>
        <fullName evidence="3">Maleylpyruvate isomerase</fullName>
    </submittedName>
</protein>
<dbReference type="Gene3D" id="3.30.1050.20">
    <property type="match status" value="1"/>
</dbReference>
<evidence type="ECO:0000259" key="1">
    <source>
        <dbReference type="Pfam" id="PF07398"/>
    </source>
</evidence>
<dbReference type="AlphaFoldDB" id="A0A4Q7ZPP6"/>
<keyword evidence="3" id="KW-0670">Pyruvate</keyword>
<keyword evidence="3" id="KW-0413">Isomerase</keyword>
<comment type="caution">
    <text evidence="3">The sequence shown here is derived from an EMBL/GenBank/DDBJ whole genome shotgun (WGS) entry which is preliminary data.</text>
</comment>
<dbReference type="NCBIfam" id="TIGR03083">
    <property type="entry name" value="maleylpyruvate isomerase family mycothiol-dependent enzyme"/>
    <property type="match status" value="1"/>
</dbReference>
<keyword evidence="4" id="KW-1185">Reference proteome</keyword>